<evidence type="ECO:0000256" key="3">
    <source>
        <dbReference type="ARBA" id="ARBA00023054"/>
    </source>
</evidence>
<feature type="domain" description="CCDC113/CCDC96 coiled-coil" evidence="9">
    <location>
        <begin position="204"/>
        <end position="374"/>
    </location>
</feature>
<reference evidence="10" key="1">
    <citation type="submission" date="2015-11" db="EMBL/GenBank/DDBJ databases">
        <title>De novo transcriptome assembly of four potential Pierce s Disease insect vectors from Arizona vineyards.</title>
        <authorList>
            <person name="Tassone E.E."/>
        </authorList>
    </citation>
    <scope>NUCLEOTIDE SEQUENCE</scope>
</reference>
<keyword evidence="2" id="KW-0970">Cilium biogenesis/degradation</keyword>
<feature type="region of interest" description="Disordered" evidence="8">
    <location>
        <begin position="403"/>
        <end position="428"/>
    </location>
</feature>
<dbReference type="AlphaFoldDB" id="A0A1B6LMP6"/>
<proteinExistence type="inferred from homology"/>
<dbReference type="InterPro" id="IPR051885">
    <property type="entry name" value="CC_CF"/>
</dbReference>
<evidence type="ECO:0000256" key="6">
    <source>
        <dbReference type="ARBA" id="ARBA00044798"/>
    </source>
</evidence>
<feature type="coiled-coil region" evidence="7">
    <location>
        <begin position="194"/>
        <end position="238"/>
    </location>
</feature>
<protein>
    <recommendedName>
        <fullName evidence="6">Cilia- and flagella-associated protein 263</fullName>
    </recommendedName>
</protein>
<dbReference type="PANTHER" id="PTHR15654:SF2">
    <property type="entry name" value="COILED-COIL DOMAIN-CONTAINING PROTEIN 113"/>
    <property type="match status" value="1"/>
</dbReference>
<evidence type="ECO:0000256" key="4">
    <source>
        <dbReference type="ARBA" id="ARBA00023273"/>
    </source>
</evidence>
<dbReference type="PANTHER" id="PTHR15654">
    <property type="entry name" value="COILED-COIL DOMAIN-CONTAINING PROTEIN 113-RELATED"/>
    <property type="match status" value="1"/>
</dbReference>
<dbReference type="GO" id="GO:0005930">
    <property type="term" value="C:axoneme"/>
    <property type="evidence" value="ECO:0007669"/>
    <property type="project" value="TreeGrafter"/>
</dbReference>
<gene>
    <name evidence="10" type="ORF">g.20652</name>
</gene>
<accession>A0A1B6LMP6</accession>
<evidence type="ECO:0000256" key="2">
    <source>
        <dbReference type="ARBA" id="ARBA00022794"/>
    </source>
</evidence>
<evidence type="ECO:0000256" key="5">
    <source>
        <dbReference type="ARBA" id="ARBA00044506"/>
    </source>
</evidence>
<evidence type="ECO:0000259" key="9">
    <source>
        <dbReference type="Pfam" id="PF13870"/>
    </source>
</evidence>
<sequence length="428" mass="50025">MDAVSRLSGFSRRNVEDYTSLQEILAEIEATTRENFLQTQANEVMERYLRKKNPNLLIGFDKTVMDHPMFRDSLVTRSLSTTVSRDSSSLTLTRTSTGSSPVLTSRSALHSSMASNRLNIIYRIEMVEREVEEGKMTMDKLIRRFECAKFILQTEEEKFRSQLETLQDSKKNFGSFVTDSTDKKTGRVFQDKFIRYLESELQLKDRELRKMKLKTKTYQTEYNRMKSQQQQKLELREQLHPVDLDKLHIENQQLLQVLDSKTRHLLDLKRSVGRKGQNLVSLKSKLNDTILFLKNISQDIKQKEFKYTFTETKEAQNLNNLVSAELLNQSIKKLNSTVKSPDVHSYLKMDMSLNELRMDKQVWERRCRNQRQNIILLEHQVKQIAQSSSRSTFRTTRSVFSSKSADSTLKQRDKINYPHATPATPMLL</sequence>
<evidence type="ECO:0000256" key="1">
    <source>
        <dbReference type="ARBA" id="ARBA00004138"/>
    </source>
</evidence>
<evidence type="ECO:0000313" key="10">
    <source>
        <dbReference type="EMBL" id="JAT25011.1"/>
    </source>
</evidence>
<dbReference type="GO" id="GO:0036064">
    <property type="term" value="C:ciliary basal body"/>
    <property type="evidence" value="ECO:0007669"/>
    <property type="project" value="TreeGrafter"/>
</dbReference>
<comment type="similarity">
    <text evidence="5">Belongs to the CFAP263 family.</text>
</comment>
<dbReference type="InterPro" id="IPR025254">
    <property type="entry name" value="CCDC113/CCDC96_CC"/>
</dbReference>
<evidence type="ECO:0000256" key="8">
    <source>
        <dbReference type="SAM" id="MobiDB-lite"/>
    </source>
</evidence>
<comment type="subcellular location">
    <subcellularLocation>
        <location evidence="1">Cell projection</location>
        <location evidence="1">Cilium</location>
    </subcellularLocation>
</comment>
<dbReference type="Pfam" id="PF13870">
    <property type="entry name" value="CCDC113_CCDC96_CC"/>
    <property type="match status" value="1"/>
</dbReference>
<evidence type="ECO:0000256" key="7">
    <source>
        <dbReference type="SAM" id="Coils"/>
    </source>
</evidence>
<dbReference type="EMBL" id="GEBQ01014966">
    <property type="protein sequence ID" value="JAT25011.1"/>
    <property type="molecule type" value="Transcribed_RNA"/>
</dbReference>
<keyword evidence="4" id="KW-0966">Cell projection</keyword>
<keyword evidence="3 7" id="KW-0175">Coiled coil</keyword>
<dbReference type="GO" id="GO:0060271">
    <property type="term" value="P:cilium assembly"/>
    <property type="evidence" value="ECO:0007669"/>
    <property type="project" value="TreeGrafter"/>
</dbReference>
<name>A0A1B6LMP6_9HEMI</name>
<organism evidence="10">
    <name type="scientific">Graphocephala atropunctata</name>
    <dbReference type="NCBI Taxonomy" id="36148"/>
    <lineage>
        <taxon>Eukaryota</taxon>
        <taxon>Metazoa</taxon>
        <taxon>Ecdysozoa</taxon>
        <taxon>Arthropoda</taxon>
        <taxon>Hexapoda</taxon>
        <taxon>Insecta</taxon>
        <taxon>Pterygota</taxon>
        <taxon>Neoptera</taxon>
        <taxon>Paraneoptera</taxon>
        <taxon>Hemiptera</taxon>
        <taxon>Auchenorrhyncha</taxon>
        <taxon>Membracoidea</taxon>
        <taxon>Cicadellidae</taxon>
        <taxon>Cicadellinae</taxon>
        <taxon>Cicadellini</taxon>
        <taxon>Graphocephala</taxon>
    </lineage>
</organism>